<dbReference type="EMBL" id="JACTNZ010000008">
    <property type="protein sequence ID" value="KAG5536334.1"/>
    <property type="molecule type" value="Genomic_DNA"/>
</dbReference>
<organism evidence="2 3">
    <name type="scientific">Rhododendron griersonianum</name>
    <dbReference type="NCBI Taxonomy" id="479676"/>
    <lineage>
        <taxon>Eukaryota</taxon>
        <taxon>Viridiplantae</taxon>
        <taxon>Streptophyta</taxon>
        <taxon>Embryophyta</taxon>
        <taxon>Tracheophyta</taxon>
        <taxon>Spermatophyta</taxon>
        <taxon>Magnoliopsida</taxon>
        <taxon>eudicotyledons</taxon>
        <taxon>Gunneridae</taxon>
        <taxon>Pentapetalae</taxon>
        <taxon>asterids</taxon>
        <taxon>Ericales</taxon>
        <taxon>Ericaceae</taxon>
        <taxon>Ericoideae</taxon>
        <taxon>Rhodoreae</taxon>
        <taxon>Rhododendron</taxon>
    </lineage>
</organism>
<evidence type="ECO:0000313" key="2">
    <source>
        <dbReference type="EMBL" id="KAG5536334.1"/>
    </source>
</evidence>
<evidence type="ECO:0000313" key="3">
    <source>
        <dbReference type="Proteomes" id="UP000823749"/>
    </source>
</evidence>
<accession>A0AAV6J9J9</accession>
<proteinExistence type="predicted"/>
<gene>
    <name evidence="2" type="ORF">RHGRI_023941</name>
</gene>
<comment type="caution">
    <text evidence="2">The sequence shown here is derived from an EMBL/GenBank/DDBJ whole genome shotgun (WGS) entry which is preliminary data.</text>
</comment>
<feature type="region of interest" description="Disordered" evidence="1">
    <location>
        <begin position="70"/>
        <end position="89"/>
    </location>
</feature>
<evidence type="ECO:0000256" key="1">
    <source>
        <dbReference type="SAM" id="MobiDB-lite"/>
    </source>
</evidence>
<reference evidence="2" key="1">
    <citation type="submission" date="2020-08" db="EMBL/GenBank/DDBJ databases">
        <title>Plant Genome Project.</title>
        <authorList>
            <person name="Zhang R.-G."/>
        </authorList>
    </citation>
    <scope>NUCLEOTIDE SEQUENCE</scope>
    <source>
        <strain evidence="2">WSP0</strain>
        <tissue evidence="2">Leaf</tissue>
    </source>
</reference>
<sequence length="89" mass="10220">MAALFVYLSKNANLGSTRTPETLSYPYRVRVQFGYGKGTLLVRLGYFAGTPWVLCRSDLTKKRRRERETCVQSGQLLQQTQEEKEEADL</sequence>
<dbReference type="AlphaFoldDB" id="A0AAV6J9J9"/>
<protein>
    <submittedName>
        <fullName evidence="2">Uncharacterized protein</fullName>
    </submittedName>
</protein>
<name>A0AAV6J9J9_9ERIC</name>
<dbReference type="Proteomes" id="UP000823749">
    <property type="component" value="Chromosome 8"/>
</dbReference>
<keyword evidence="3" id="KW-1185">Reference proteome</keyword>